<dbReference type="InterPro" id="IPR006001">
    <property type="entry name" value="Therm_gnt_kin"/>
</dbReference>
<dbReference type="PANTHER" id="PTHR43442">
    <property type="entry name" value="GLUCONOKINASE-RELATED"/>
    <property type="match status" value="1"/>
</dbReference>
<keyword evidence="5 9" id="KW-0547">Nucleotide-binding</keyword>
<evidence type="ECO:0000256" key="1">
    <source>
        <dbReference type="ARBA" id="ARBA00004761"/>
    </source>
</evidence>
<evidence type="ECO:0000256" key="9">
    <source>
        <dbReference type="RuleBase" id="RU363066"/>
    </source>
</evidence>
<comment type="catalytic activity">
    <reaction evidence="8 9">
        <text>D-gluconate + ATP = 6-phospho-D-gluconate + ADP + H(+)</text>
        <dbReference type="Rhea" id="RHEA:19433"/>
        <dbReference type="ChEBI" id="CHEBI:15378"/>
        <dbReference type="ChEBI" id="CHEBI:18391"/>
        <dbReference type="ChEBI" id="CHEBI:30616"/>
        <dbReference type="ChEBI" id="CHEBI:58759"/>
        <dbReference type="ChEBI" id="CHEBI:456216"/>
        <dbReference type="EC" id="2.7.1.12"/>
    </reaction>
</comment>
<evidence type="ECO:0000256" key="8">
    <source>
        <dbReference type="ARBA" id="ARBA00048090"/>
    </source>
</evidence>
<evidence type="ECO:0000256" key="2">
    <source>
        <dbReference type="ARBA" id="ARBA00008420"/>
    </source>
</evidence>
<evidence type="ECO:0000256" key="7">
    <source>
        <dbReference type="ARBA" id="ARBA00022840"/>
    </source>
</evidence>
<proteinExistence type="inferred from homology"/>
<protein>
    <recommendedName>
        <fullName evidence="3 9">Gluconokinase</fullName>
        <ecNumber evidence="3 9">2.7.1.12</ecNumber>
    </recommendedName>
</protein>
<evidence type="ECO:0000256" key="5">
    <source>
        <dbReference type="ARBA" id="ARBA00022741"/>
    </source>
</evidence>
<dbReference type="PANTHER" id="PTHR43442:SF3">
    <property type="entry name" value="GLUCONOKINASE-RELATED"/>
    <property type="match status" value="1"/>
</dbReference>
<dbReference type="SUPFAM" id="SSF52540">
    <property type="entry name" value="P-loop containing nucleoside triphosphate hydrolases"/>
    <property type="match status" value="1"/>
</dbReference>
<comment type="similarity">
    <text evidence="2 9">Belongs to the gluconokinase GntK/GntV family.</text>
</comment>
<sequence length="167" mass="17710">MKALVVMGVSGCGKSSLGAELAQRLAWTLVEGDDFHPPSNMAKMQAGQALNDADRASWLATLGGQLAAHPNGVVLTCSSLKRAYREQLRSACAGLGFVHLQLTPDEARQRVAARPGHPFPPSLVDSQFAALEDPAGEPRVLSLSATRPLIDLAADTQAWIQQETSLV</sequence>
<dbReference type="Pfam" id="PF13671">
    <property type="entry name" value="AAA_33"/>
    <property type="match status" value="1"/>
</dbReference>
<dbReference type="Gene3D" id="3.40.50.300">
    <property type="entry name" value="P-loop containing nucleotide triphosphate hydrolases"/>
    <property type="match status" value="1"/>
</dbReference>
<keyword evidence="4 9" id="KW-0808">Transferase</keyword>
<dbReference type="Proteomes" id="UP001379945">
    <property type="component" value="Unassembled WGS sequence"/>
</dbReference>
<evidence type="ECO:0000256" key="3">
    <source>
        <dbReference type="ARBA" id="ARBA00012054"/>
    </source>
</evidence>
<gene>
    <name evidence="10" type="ORF">AACH00_17445</name>
</gene>
<accession>A0ABU9C934</accession>
<dbReference type="NCBIfam" id="TIGR01313">
    <property type="entry name" value="therm_gnt_kin"/>
    <property type="match status" value="1"/>
</dbReference>
<evidence type="ECO:0000256" key="4">
    <source>
        <dbReference type="ARBA" id="ARBA00022679"/>
    </source>
</evidence>
<evidence type="ECO:0000313" key="10">
    <source>
        <dbReference type="EMBL" id="MEK8048141.1"/>
    </source>
</evidence>
<keyword evidence="7 9" id="KW-0067">ATP-binding</keyword>
<comment type="caution">
    <text evidence="10">The sequence shown here is derived from an EMBL/GenBank/DDBJ whole genome shotgun (WGS) entry which is preliminary data.</text>
</comment>
<dbReference type="GO" id="GO:0046316">
    <property type="term" value="F:gluconokinase activity"/>
    <property type="evidence" value="ECO:0007669"/>
    <property type="project" value="UniProtKB-EC"/>
</dbReference>
<comment type="pathway">
    <text evidence="1">Carbohydrate acid metabolism.</text>
</comment>
<keyword evidence="6 9" id="KW-0418">Kinase</keyword>
<evidence type="ECO:0000313" key="11">
    <source>
        <dbReference type="Proteomes" id="UP001379945"/>
    </source>
</evidence>
<evidence type="ECO:0000256" key="6">
    <source>
        <dbReference type="ARBA" id="ARBA00022777"/>
    </source>
</evidence>
<dbReference type="InterPro" id="IPR027417">
    <property type="entry name" value="P-loop_NTPase"/>
</dbReference>
<dbReference type="EMBL" id="JBBUTI010000014">
    <property type="protein sequence ID" value="MEK8048141.1"/>
    <property type="molecule type" value="Genomic_DNA"/>
</dbReference>
<organism evidence="10 11">
    <name type="scientific">Ideonella margarita</name>
    <dbReference type="NCBI Taxonomy" id="2984191"/>
    <lineage>
        <taxon>Bacteria</taxon>
        <taxon>Pseudomonadati</taxon>
        <taxon>Pseudomonadota</taxon>
        <taxon>Betaproteobacteria</taxon>
        <taxon>Burkholderiales</taxon>
        <taxon>Sphaerotilaceae</taxon>
        <taxon>Ideonella</taxon>
    </lineage>
</organism>
<name>A0ABU9C934_9BURK</name>
<reference evidence="10 11" key="1">
    <citation type="submission" date="2024-04" db="EMBL/GenBank/DDBJ databases">
        <title>Novel species of the genus Ideonella isolated from streams.</title>
        <authorList>
            <person name="Lu H."/>
        </authorList>
    </citation>
    <scope>NUCLEOTIDE SEQUENCE [LARGE SCALE GENOMIC DNA]</scope>
    <source>
        <strain evidence="10 11">LYT19W</strain>
    </source>
</reference>
<dbReference type="CDD" id="cd02021">
    <property type="entry name" value="GntK"/>
    <property type="match status" value="1"/>
</dbReference>
<dbReference type="RefSeq" id="WP_341400454.1">
    <property type="nucleotide sequence ID" value="NZ_JBBUTI010000014.1"/>
</dbReference>
<dbReference type="EC" id="2.7.1.12" evidence="3 9"/>
<keyword evidence="11" id="KW-1185">Reference proteome</keyword>